<protein>
    <recommendedName>
        <fullName evidence="1">DUF4209 domain-containing protein</fullName>
    </recommendedName>
</protein>
<feature type="domain" description="DUF4209" evidence="1">
    <location>
        <begin position="485"/>
        <end position="574"/>
    </location>
</feature>
<evidence type="ECO:0000313" key="2">
    <source>
        <dbReference type="EMBL" id="CRK80378.1"/>
    </source>
</evidence>
<dbReference type="Proteomes" id="UP000199087">
    <property type="component" value="Unassembled WGS sequence"/>
</dbReference>
<reference evidence="3" key="1">
    <citation type="submission" date="2015-05" db="EMBL/GenBank/DDBJ databases">
        <authorList>
            <person name="Urmite Genomes"/>
        </authorList>
    </citation>
    <scope>NUCLEOTIDE SEQUENCE [LARGE SCALE GENOMIC DNA]</scope>
    <source>
        <strain evidence="3">LF1</strain>
    </source>
</reference>
<dbReference type="InterPro" id="IPR025209">
    <property type="entry name" value="DUF4209"/>
</dbReference>
<dbReference type="RefSeq" id="WP_090629799.1">
    <property type="nucleotide sequence ID" value="NZ_CVRB01000001.1"/>
</dbReference>
<sequence length="582" mass="67351">MSNNSIECFLNNLEKERNKISEYEIATLIKNTFEKTEDTFTVKCEAMAFDFSDDYTDKDSGWGTYYGPKFIFSNEDGTVTVYPSISEVDSYMIQYWEQRAENAHNPIFKSRYADLVWEFSRQITGKNPSHSIAHIVIDNNIRIAEEELYIYEINVIKKLERALDLAVSLKDSRRIEEVKQTIFKTEQNIAIDEKPGLWGFSYDLLYKKYKLNLSNDEINRIIEELEGRVERLVNNKTPDPWSVEAAVIRLGSFYLRQNNKSDVRRVLFVLKNEYEKQFINAAPMQIQGWLEHLHELFQQFQLSDDAIEIRKELVKIGPKVKGNLKTISTSIKITEEQIQQFTSNFVKGDIKVDSAKIAGYFIPRKDQAKEQLVDVSKKYPISFSFSTSLMDSEGRTVATIGPLEEDLEGNIIHLITQNLSIQSIFLRRVIERFQEYHELKSESLLALLMESPVFDEERRELILKGLEFYFEKDFISSMHILIPQIENAFRRLITLTGGTVLKPSKNGGFRVKLFGDILNDSIIESVFGEDAKLYFKVLFTDSRGFNLRNSICHGLSSLNTFNQSNADLVIHVLFCLSQIREA</sequence>
<evidence type="ECO:0000259" key="1">
    <source>
        <dbReference type="Pfam" id="PF13910"/>
    </source>
</evidence>
<dbReference type="Pfam" id="PF13910">
    <property type="entry name" value="DUF4209"/>
    <property type="match status" value="1"/>
</dbReference>
<dbReference type="OrthoDB" id="2987658at2"/>
<dbReference type="EMBL" id="CVRB01000001">
    <property type="protein sequence ID" value="CRK80378.1"/>
    <property type="molecule type" value="Genomic_DNA"/>
</dbReference>
<keyword evidence="3" id="KW-1185">Reference proteome</keyword>
<dbReference type="AlphaFoldDB" id="A0A0U1NRK0"/>
<evidence type="ECO:0000313" key="3">
    <source>
        <dbReference type="Proteomes" id="UP000199087"/>
    </source>
</evidence>
<accession>A0A0U1NRK0</accession>
<gene>
    <name evidence="2" type="ORF">BN000_00261</name>
</gene>
<proteinExistence type="predicted"/>
<name>A0A0U1NRK0_9BACI</name>
<organism evidence="2 3">
    <name type="scientific">Neobacillus massiliamazoniensis</name>
    <dbReference type="NCBI Taxonomy" id="1499688"/>
    <lineage>
        <taxon>Bacteria</taxon>
        <taxon>Bacillati</taxon>
        <taxon>Bacillota</taxon>
        <taxon>Bacilli</taxon>
        <taxon>Bacillales</taxon>
        <taxon>Bacillaceae</taxon>
        <taxon>Neobacillus</taxon>
    </lineage>
</organism>